<accession>A0A8J4R961</accession>
<proteinExistence type="predicted"/>
<dbReference type="EMBL" id="JRKL02000727">
    <property type="protein sequence ID" value="KAF3968781.1"/>
    <property type="molecule type" value="Genomic_DNA"/>
</dbReference>
<organism evidence="1 2">
    <name type="scientific">Castanea mollissima</name>
    <name type="common">Chinese chestnut</name>
    <dbReference type="NCBI Taxonomy" id="60419"/>
    <lineage>
        <taxon>Eukaryota</taxon>
        <taxon>Viridiplantae</taxon>
        <taxon>Streptophyta</taxon>
        <taxon>Embryophyta</taxon>
        <taxon>Tracheophyta</taxon>
        <taxon>Spermatophyta</taxon>
        <taxon>Magnoliopsida</taxon>
        <taxon>eudicotyledons</taxon>
        <taxon>Gunneridae</taxon>
        <taxon>Pentapetalae</taxon>
        <taxon>rosids</taxon>
        <taxon>fabids</taxon>
        <taxon>Fagales</taxon>
        <taxon>Fagaceae</taxon>
        <taxon>Castanea</taxon>
    </lineage>
</organism>
<dbReference type="AlphaFoldDB" id="A0A8J4R961"/>
<gene>
    <name evidence="1" type="ORF">CMV_007367</name>
</gene>
<evidence type="ECO:0000313" key="1">
    <source>
        <dbReference type="EMBL" id="KAF3968781.1"/>
    </source>
</evidence>
<dbReference type="Proteomes" id="UP000737018">
    <property type="component" value="Unassembled WGS sequence"/>
</dbReference>
<name>A0A8J4R961_9ROSI</name>
<comment type="caution">
    <text evidence="1">The sequence shown here is derived from an EMBL/GenBank/DDBJ whole genome shotgun (WGS) entry which is preliminary data.</text>
</comment>
<keyword evidence="2" id="KW-1185">Reference proteome</keyword>
<protein>
    <submittedName>
        <fullName evidence="1">Uncharacterized protein</fullName>
    </submittedName>
</protein>
<sequence>MSIKNRIILVGKKEDRRLEKKFNHKSAKTWYVLESTAMSLKAAIAAAIDMQPKKQTLSQCHSFCKDVSLVFFATRYMWFARINVKGNVLIAPVRLMKSPRNGKRAATSVLIAR</sequence>
<dbReference type="OrthoDB" id="10448796at2759"/>
<reference evidence="1" key="1">
    <citation type="submission" date="2020-03" db="EMBL/GenBank/DDBJ databases">
        <title>Castanea mollissima Vanexum genome sequencing.</title>
        <authorList>
            <person name="Staton M."/>
        </authorList>
    </citation>
    <scope>NUCLEOTIDE SEQUENCE</scope>
    <source>
        <tissue evidence="1">Leaf</tissue>
    </source>
</reference>
<evidence type="ECO:0000313" key="2">
    <source>
        <dbReference type="Proteomes" id="UP000737018"/>
    </source>
</evidence>